<feature type="compositionally biased region" description="Basic and acidic residues" evidence="19">
    <location>
        <begin position="534"/>
        <end position="543"/>
    </location>
</feature>
<dbReference type="InterPro" id="IPR051281">
    <property type="entry name" value="Dual-spec_lipid-protein_phosph"/>
</dbReference>
<feature type="domain" description="C2 tensin-type" evidence="22">
    <location>
        <begin position="327"/>
        <end position="581"/>
    </location>
</feature>
<dbReference type="InterPro" id="IPR029021">
    <property type="entry name" value="Prot-tyrosine_phosphatase-like"/>
</dbReference>
<dbReference type="EC" id="3.1.3.67" evidence="2"/>
<dbReference type="SMART" id="SM01326">
    <property type="entry name" value="PTEN_C2"/>
    <property type="match status" value="1"/>
</dbReference>
<keyword evidence="6" id="KW-0378">Hydrolase</keyword>
<evidence type="ECO:0000256" key="16">
    <source>
        <dbReference type="ARBA" id="ARBA00047986"/>
    </source>
</evidence>
<feature type="region of interest" description="Disordered" evidence="19">
    <location>
        <begin position="304"/>
        <end position="348"/>
    </location>
</feature>
<comment type="catalytic activity">
    <reaction evidence="18">
        <text>O-phospho-L-tyrosyl-[protein] + H2O = L-tyrosyl-[protein] + phosphate</text>
        <dbReference type="Rhea" id="RHEA:10684"/>
        <dbReference type="Rhea" id="RHEA-COMP:10136"/>
        <dbReference type="Rhea" id="RHEA-COMP:20101"/>
        <dbReference type="ChEBI" id="CHEBI:15377"/>
        <dbReference type="ChEBI" id="CHEBI:43474"/>
        <dbReference type="ChEBI" id="CHEBI:46858"/>
        <dbReference type="ChEBI" id="CHEBI:61978"/>
        <dbReference type="EC" id="3.1.3.48"/>
    </reaction>
    <physiologicalReaction direction="left-to-right" evidence="18">
        <dbReference type="Rhea" id="RHEA:10685"/>
    </physiologicalReaction>
</comment>
<evidence type="ECO:0000256" key="13">
    <source>
        <dbReference type="ARBA" id="ARBA00043760"/>
    </source>
</evidence>
<gene>
    <name evidence="23" type="ORF">CDAUBV1_LOCUS15437</name>
</gene>
<proteinExistence type="predicted"/>
<evidence type="ECO:0000256" key="11">
    <source>
        <dbReference type="ARBA" id="ARBA00034338"/>
    </source>
</evidence>
<dbReference type="EC" id="3.1.3.16" evidence="4"/>
<dbReference type="CDD" id="cd14509">
    <property type="entry name" value="PTP_PTEN"/>
    <property type="match status" value="1"/>
</dbReference>
<feature type="region of interest" description="Disordered" evidence="19">
    <location>
        <begin position="436"/>
        <end position="474"/>
    </location>
</feature>
<evidence type="ECO:0000256" key="9">
    <source>
        <dbReference type="ARBA" id="ARBA00034256"/>
    </source>
</evidence>
<feature type="compositionally biased region" description="Low complexity" evidence="19">
    <location>
        <begin position="807"/>
        <end position="819"/>
    </location>
</feature>
<accession>A0AAV2TVR5</accession>
<dbReference type="GO" id="GO:0004722">
    <property type="term" value="F:protein serine/threonine phosphatase activity"/>
    <property type="evidence" value="ECO:0007669"/>
    <property type="project" value="UniProtKB-EC"/>
</dbReference>
<comment type="catalytic activity">
    <reaction evidence="13">
        <text>a 1,2-diacyl-sn-glycero-3-phospho-(1D-myo-inositol-3,4,5-trisphosphate) + H2O = a 1,2-diacyl-sn-glycero-3-phospho-(1D-myo-inositol-4,5-bisphosphate) + phosphate</text>
        <dbReference type="Rhea" id="RHEA:25017"/>
        <dbReference type="ChEBI" id="CHEBI:15377"/>
        <dbReference type="ChEBI" id="CHEBI:43474"/>
        <dbReference type="ChEBI" id="CHEBI:57836"/>
        <dbReference type="ChEBI" id="CHEBI:58456"/>
        <dbReference type="EC" id="3.1.3.67"/>
    </reaction>
    <physiologicalReaction direction="left-to-right" evidence="13">
        <dbReference type="Rhea" id="RHEA:25018"/>
    </physiologicalReaction>
</comment>
<comment type="catalytic activity">
    <reaction evidence="14">
        <text>1D-myo-inositol 1,3,4,5,6-pentakisphosphate + H2O = 1D-myo-inositol 1,4,5,6-tetrakisphosphate + phosphate</text>
        <dbReference type="Rhea" id="RHEA:77143"/>
        <dbReference type="ChEBI" id="CHEBI:15377"/>
        <dbReference type="ChEBI" id="CHEBI:43474"/>
        <dbReference type="ChEBI" id="CHEBI:57627"/>
        <dbReference type="ChEBI" id="CHEBI:57733"/>
    </reaction>
    <physiologicalReaction direction="left-to-right" evidence="14">
        <dbReference type="Rhea" id="RHEA:77144"/>
    </physiologicalReaction>
</comment>
<feature type="compositionally biased region" description="Polar residues" evidence="19">
    <location>
        <begin position="743"/>
        <end position="766"/>
    </location>
</feature>
<protein>
    <recommendedName>
        <fullName evidence="11">Phosphatidylinositol 3,4,5-trisphosphate 3-phosphatase and dual-specificity protein phosphatase PTEN</fullName>
        <ecNumber evidence="4">3.1.3.16</ecNumber>
        <ecNumber evidence="3">3.1.3.48</ecNumber>
        <ecNumber evidence="2">3.1.3.67</ecNumber>
    </recommendedName>
    <alternativeName>
        <fullName evidence="15">Inositol polyphosphate 3-phosphatase</fullName>
    </alternativeName>
</protein>
<feature type="compositionally biased region" description="Low complexity" evidence="19">
    <location>
        <begin position="316"/>
        <end position="328"/>
    </location>
</feature>
<dbReference type="EMBL" id="CAXLJL010000711">
    <property type="protein sequence ID" value="CAL5140271.1"/>
    <property type="molecule type" value="Genomic_DNA"/>
</dbReference>
<dbReference type="InterPro" id="IPR014020">
    <property type="entry name" value="Tensin_C2-dom"/>
</dbReference>
<dbReference type="SUPFAM" id="SSF49562">
    <property type="entry name" value="C2 domain (Calcium/lipid-binding domain, CaLB)"/>
    <property type="match status" value="1"/>
</dbReference>
<evidence type="ECO:0000259" key="22">
    <source>
        <dbReference type="PROSITE" id="PS51182"/>
    </source>
</evidence>
<dbReference type="Pfam" id="PF10409">
    <property type="entry name" value="PTEN_C2"/>
    <property type="match status" value="1"/>
</dbReference>
<evidence type="ECO:0000256" key="14">
    <source>
        <dbReference type="ARBA" id="ARBA00043762"/>
    </source>
</evidence>
<evidence type="ECO:0000256" key="12">
    <source>
        <dbReference type="ARBA" id="ARBA00043734"/>
    </source>
</evidence>
<feature type="region of interest" description="Disordered" evidence="19">
    <location>
        <begin position="613"/>
        <end position="632"/>
    </location>
</feature>
<feature type="compositionally biased region" description="Polar residues" evidence="19">
    <location>
        <begin position="503"/>
        <end position="512"/>
    </location>
</feature>
<dbReference type="InterPro" id="IPR000387">
    <property type="entry name" value="Tyr_Pase_dom"/>
</dbReference>
<dbReference type="GO" id="GO:0042995">
    <property type="term" value="C:cell projection"/>
    <property type="evidence" value="ECO:0007669"/>
    <property type="project" value="UniProtKB-ARBA"/>
</dbReference>
<dbReference type="Gene3D" id="3.90.190.10">
    <property type="entry name" value="Protein tyrosine phosphatase superfamily"/>
    <property type="match status" value="1"/>
</dbReference>
<dbReference type="PANTHER" id="PTHR12305">
    <property type="entry name" value="PHOSPHATASE WITH HOMOLOGY TO TENSIN"/>
    <property type="match status" value="1"/>
</dbReference>
<feature type="compositionally biased region" description="Basic and acidic residues" evidence="19">
    <location>
        <begin position="452"/>
        <end position="462"/>
    </location>
</feature>
<dbReference type="GO" id="GO:0050793">
    <property type="term" value="P:regulation of developmental process"/>
    <property type="evidence" value="ECO:0007669"/>
    <property type="project" value="UniProtKB-ARBA"/>
</dbReference>
<feature type="region of interest" description="Disordered" evidence="19">
    <location>
        <begin position="665"/>
        <end position="691"/>
    </location>
</feature>
<comment type="catalytic activity">
    <reaction evidence="12">
        <text>1D-myo-inositol 1,3,4,5-tetrakisphosphate + H2O = 1D-myo-inositol 1,4,5-trisphosphate + phosphate</text>
        <dbReference type="Rhea" id="RHEA:77155"/>
        <dbReference type="ChEBI" id="CHEBI:15377"/>
        <dbReference type="ChEBI" id="CHEBI:43474"/>
        <dbReference type="ChEBI" id="CHEBI:57895"/>
        <dbReference type="ChEBI" id="CHEBI:203600"/>
    </reaction>
    <physiologicalReaction direction="left-to-right" evidence="12">
        <dbReference type="Rhea" id="RHEA:77156"/>
    </physiologicalReaction>
</comment>
<comment type="caution">
    <text evidence="23">The sequence shown here is derived from an EMBL/GenBank/DDBJ whole genome shotgun (WGS) entry which is preliminary data.</text>
</comment>
<evidence type="ECO:0000256" key="2">
    <source>
        <dbReference type="ARBA" id="ARBA00013015"/>
    </source>
</evidence>
<feature type="region of interest" description="Disordered" evidence="19">
    <location>
        <begin position="711"/>
        <end position="819"/>
    </location>
</feature>
<evidence type="ECO:0000256" key="1">
    <source>
        <dbReference type="ARBA" id="ARBA00004496"/>
    </source>
</evidence>
<dbReference type="SUPFAM" id="SSF52799">
    <property type="entry name" value="(Phosphotyrosine protein) phosphatases II"/>
    <property type="match status" value="1"/>
</dbReference>
<dbReference type="PROSITE" id="PS51181">
    <property type="entry name" value="PPASE_TENSIN"/>
    <property type="match status" value="1"/>
</dbReference>
<dbReference type="InterPro" id="IPR035892">
    <property type="entry name" value="C2_domain_sf"/>
</dbReference>
<dbReference type="Proteomes" id="UP001497525">
    <property type="component" value="Unassembled WGS sequence"/>
</dbReference>
<evidence type="ECO:0000256" key="4">
    <source>
        <dbReference type="ARBA" id="ARBA00013081"/>
    </source>
</evidence>
<feature type="domain" description="Phosphatase tensin-type" evidence="21">
    <location>
        <begin position="13"/>
        <end position="184"/>
    </location>
</feature>
<comment type="catalytic activity">
    <reaction evidence="9">
        <text>1,2-dihexadecanoyl-sn-glycero-3-phospho-(1D-myo-inositol-3,4,5-trisphosphate) + H2O = 1,2-dihexadecanoyl-sn-glycero-3-phospho-(1D-myo-inositol-4,5-bisphosphate) + phosphate</text>
        <dbReference type="Rhea" id="RHEA:43560"/>
        <dbReference type="ChEBI" id="CHEBI:15377"/>
        <dbReference type="ChEBI" id="CHEBI:43474"/>
        <dbReference type="ChEBI" id="CHEBI:83420"/>
        <dbReference type="ChEBI" id="CHEBI:83423"/>
    </reaction>
    <physiologicalReaction direction="left-to-right" evidence="9">
        <dbReference type="Rhea" id="RHEA:43561"/>
    </physiologicalReaction>
</comment>
<evidence type="ECO:0000256" key="6">
    <source>
        <dbReference type="ARBA" id="ARBA00022801"/>
    </source>
</evidence>
<comment type="catalytic activity">
    <reaction evidence="17">
        <text>O-phospho-L-threonyl-[protein] + H2O = L-threonyl-[protein] + phosphate</text>
        <dbReference type="Rhea" id="RHEA:47004"/>
        <dbReference type="Rhea" id="RHEA-COMP:11060"/>
        <dbReference type="Rhea" id="RHEA-COMP:11605"/>
        <dbReference type="ChEBI" id="CHEBI:15377"/>
        <dbReference type="ChEBI" id="CHEBI:30013"/>
        <dbReference type="ChEBI" id="CHEBI:43474"/>
        <dbReference type="ChEBI" id="CHEBI:61977"/>
        <dbReference type="EC" id="3.1.3.16"/>
    </reaction>
    <physiologicalReaction direction="left-to-right" evidence="17">
        <dbReference type="Rhea" id="RHEA:47005"/>
    </physiologicalReaction>
</comment>
<dbReference type="PROSITE" id="PS50056">
    <property type="entry name" value="TYR_PHOSPHATASE_2"/>
    <property type="match status" value="1"/>
</dbReference>
<dbReference type="InterPro" id="IPR045101">
    <property type="entry name" value="PTP_PTEN"/>
</dbReference>
<evidence type="ECO:0000313" key="24">
    <source>
        <dbReference type="Proteomes" id="UP001497525"/>
    </source>
</evidence>
<evidence type="ECO:0000256" key="19">
    <source>
        <dbReference type="SAM" id="MobiDB-lite"/>
    </source>
</evidence>
<evidence type="ECO:0000256" key="15">
    <source>
        <dbReference type="ARBA" id="ARBA00044309"/>
    </source>
</evidence>
<dbReference type="Pfam" id="PF22785">
    <property type="entry name" value="Tc-R-P"/>
    <property type="match status" value="1"/>
</dbReference>
<dbReference type="Gene3D" id="2.60.40.1110">
    <property type="match status" value="1"/>
</dbReference>
<evidence type="ECO:0000256" key="8">
    <source>
        <dbReference type="ARBA" id="ARBA00023098"/>
    </source>
</evidence>
<feature type="compositionally biased region" description="Acidic residues" evidence="19">
    <location>
        <begin position="713"/>
        <end position="725"/>
    </location>
</feature>
<sequence>MAMLRQLVSRRKKRFQEEGFDLDLSYISDRIIAMGFPAVNFESVYRNPLDDVVRFLQKRHPNHYKLYHLCDERDFDVCRFSGPVAKYPFPDHNAPQFEQMIALCDDVHNFLNKDKENIIAINCKAGKGRTGVMVCACLLRLGLVSNALDSLKLYGERRTDDGKGVTIPSQRRYVQYYDTYLSHNLVYSRTPLRLREVRVHGVHTQAGSTLNFKFRSYYKPPLVGSTCNNSDQDRAFCKVANTDSTEKLSDSNWKKSSTQSNRRRDSKSPLSRLMASNSSIRTFVPPEAAHTDLADQRAAYEEVGQELTPGDEPGPSASSSSSVAFSSSKPRLRRTRSAGKLQSSPPRPFSGMIPDPLVIVTNLSSSDHIKSDETIIYAPSGIVFAGDVCVKVCLHQHVLNKKVCRFWFNTFFVAHENLLQKGKTGFLNGSVTHKLKQSHPQFPAHTNPAHPTHSDLHLDQSHSGHGANNSNIEDRLQSHSPANYLRSCPKASPTAASVVKGRITSSLKSPSSLGLMRPDSPRNRGPWGPSPMVQDHRSSDRGLKQEVLLRLTRSEMDKVHKSKKDRILSHDFSITLVFSQVISPRRDISAGIGHTSRDRTLPAASLVQAQNENMVTSKSSSSPNHKAMSPTKGGLASLAAAFSMPFTRSRSARVTVNGPKELTANREESHANTLSPAQAPAPNFQPLSPSNVSPSAFMMSLAKGLQSHLNYDDTSEEEDEDEDDSASGTESDYEEPGRPVSPALSSVHSHSTGIQTTVLPSSSLSVGTLERARKQHTSANRRSRSLMHFSRYPSKQHPLDSNRSCPLLSNRSESSGSSHLHYSPVKHYFMKQPHQTRSPSHSDYLLN</sequence>
<feature type="region of interest" description="Disordered" evidence="19">
    <location>
        <begin position="247"/>
        <end position="288"/>
    </location>
</feature>
<evidence type="ECO:0000256" key="5">
    <source>
        <dbReference type="ARBA" id="ARBA00022490"/>
    </source>
</evidence>
<evidence type="ECO:0000256" key="7">
    <source>
        <dbReference type="ARBA" id="ARBA00022912"/>
    </source>
</evidence>
<dbReference type="PANTHER" id="PTHR12305:SF81">
    <property type="entry name" value="PHOSPHATIDYLINOSITOL 3,4,5-TRISPHOSPHATE 3-PHOSPHATASE AND DUAL-SPECIFICITY PROTEIN PHOSPHATASE PTEN"/>
    <property type="match status" value="1"/>
</dbReference>
<dbReference type="PROSITE" id="PS51182">
    <property type="entry name" value="C2_TENSIN"/>
    <property type="match status" value="1"/>
</dbReference>
<dbReference type="InterPro" id="IPR029023">
    <property type="entry name" value="Tensin_phosphatase"/>
</dbReference>
<evidence type="ECO:0000313" key="23">
    <source>
        <dbReference type="EMBL" id="CAL5140271.1"/>
    </source>
</evidence>
<evidence type="ECO:0000259" key="20">
    <source>
        <dbReference type="PROSITE" id="PS50056"/>
    </source>
</evidence>
<name>A0AAV2TVR5_CALDB</name>
<feature type="compositionally biased region" description="Basic residues" evidence="19">
    <location>
        <begin position="773"/>
        <end position="785"/>
    </location>
</feature>
<keyword evidence="5" id="KW-0963">Cytoplasm</keyword>
<evidence type="ECO:0000256" key="17">
    <source>
        <dbReference type="ARBA" id="ARBA00048832"/>
    </source>
</evidence>
<comment type="catalytic activity">
    <reaction evidence="10">
        <text>1,2-dioctanoyl-sn-glycero-3-phospho-(1D-myo-inositol-3,4,5-trisphosphate) + H2O = 1,2-dioctanoyl-sn-glycero-3-phospho-(1D-myo-inositol-4,5-bisphosphate) + phosphate</text>
        <dbReference type="Rhea" id="RHEA:43552"/>
        <dbReference type="ChEBI" id="CHEBI:15377"/>
        <dbReference type="ChEBI" id="CHEBI:43474"/>
        <dbReference type="ChEBI" id="CHEBI:83416"/>
        <dbReference type="ChEBI" id="CHEBI:83419"/>
    </reaction>
    <physiologicalReaction direction="left-to-right" evidence="10">
        <dbReference type="Rhea" id="RHEA:43553"/>
    </physiologicalReaction>
</comment>
<organism evidence="23 24">
    <name type="scientific">Calicophoron daubneyi</name>
    <name type="common">Rumen fluke</name>
    <name type="synonym">Paramphistomum daubneyi</name>
    <dbReference type="NCBI Taxonomy" id="300641"/>
    <lineage>
        <taxon>Eukaryota</taxon>
        <taxon>Metazoa</taxon>
        <taxon>Spiralia</taxon>
        <taxon>Lophotrochozoa</taxon>
        <taxon>Platyhelminthes</taxon>
        <taxon>Trematoda</taxon>
        <taxon>Digenea</taxon>
        <taxon>Plagiorchiida</taxon>
        <taxon>Pronocephalata</taxon>
        <taxon>Paramphistomoidea</taxon>
        <taxon>Paramphistomidae</taxon>
        <taxon>Calicophoron</taxon>
    </lineage>
</organism>
<comment type="subcellular location">
    <subcellularLocation>
        <location evidence="1">Cytoplasm</location>
    </subcellularLocation>
</comment>
<evidence type="ECO:0000259" key="21">
    <source>
        <dbReference type="PROSITE" id="PS51181"/>
    </source>
</evidence>
<dbReference type="GO" id="GO:0005829">
    <property type="term" value="C:cytosol"/>
    <property type="evidence" value="ECO:0007669"/>
    <property type="project" value="TreeGrafter"/>
</dbReference>
<dbReference type="EC" id="3.1.3.48" evidence="3"/>
<reference evidence="23" key="1">
    <citation type="submission" date="2024-06" db="EMBL/GenBank/DDBJ databases">
        <authorList>
            <person name="Liu X."/>
            <person name="Lenzi L."/>
            <person name="Haldenby T S."/>
            <person name="Uol C."/>
        </authorList>
    </citation>
    <scope>NUCLEOTIDE SEQUENCE</scope>
</reference>
<dbReference type="GO" id="GO:0006629">
    <property type="term" value="P:lipid metabolic process"/>
    <property type="evidence" value="ECO:0007669"/>
    <property type="project" value="UniProtKB-KW"/>
</dbReference>
<dbReference type="GO" id="GO:0016314">
    <property type="term" value="F:phosphatidylinositol-3,4,5-trisphosphate 3-phosphatase activity"/>
    <property type="evidence" value="ECO:0007669"/>
    <property type="project" value="UniProtKB-EC"/>
</dbReference>
<dbReference type="GO" id="GO:0004725">
    <property type="term" value="F:protein tyrosine phosphatase activity"/>
    <property type="evidence" value="ECO:0007669"/>
    <property type="project" value="UniProtKB-EC"/>
</dbReference>
<evidence type="ECO:0000256" key="3">
    <source>
        <dbReference type="ARBA" id="ARBA00013064"/>
    </source>
</evidence>
<evidence type="ECO:0000256" key="10">
    <source>
        <dbReference type="ARBA" id="ARBA00034268"/>
    </source>
</evidence>
<keyword evidence="8" id="KW-0443">Lipid metabolism</keyword>
<feature type="domain" description="Tyrosine specific protein phosphatases" evidence="20">
    <location>
        <begin position="98"/>
        <end position="172"/>
    </location>
</feature>
<dbReference type="AlphaFoldDB" id="A0AAV2TVR5"/>
<feature type="compositionally biased region" description="Polar residues" evidence="19">
    <location>
        <begin position="613"/>
        <end position="624"/>
    </location>
</feature>
<evidence type="ECO:0000256" key="18">
    <source>
        <dbReference type="ARBA" id="ARBA00051341"/>
    </source>
</evidence>
<comment type="catalytic activity">
    <reaction evidence="16">
        <text>O-phospho-L-seryl-[protein] + H2O = L-seryl-[protein] + phosphate</text>
        <dbReference type="Rhea" id="RHEA:20629"/>
        <dbReference type="Rhea" id="RHEA-COMP:9863"/>
        <dbReference type="Rhea" id="RHEA-COMP:11604"/>
        <dbReference type="ChEBI" id="CHEBI:15377"/>
        <dbReference type="ChEBI" id="CHEBI:29999"/>
        <dbReference type="ChEBI" id="CHEBI:43474"/>
        <dbReference type="ChEBI" id="CHEBI:83421"/>
        <dbReference type="EC" id="3.1.3.16"/>
    </reaction>
    <physiologicalReaction direction="left-to-right" evidence="16">
        <dbReference type="Rhea" id="RHEA:20630"/>
    </physiologicalReaction>
</comment>
<dbReference type="SMART" id="SM01301">
    <property type="entry name" value="PTPlike_phytase"/>
    <property type="match status" value="1"/>
</dbReference>
<feature type="region of interest" description="Disordered" evidence="19">
    <location>
        <begin position="495"/>
        <end position="543"/>
    </location>
</feature>
<keyword evidence="7" id="KW-0904">Protein phosphatase</keyword>